<evidence type="ECO:0000313" key="1">
    <source>
        <dbReference type="EMBL" id="ABZ09704.1"/>
    </source>
</evidence>
<dbReference type="AlphaFoldDB" id="B3TAU5"/>
<protein>
    <recommendedName>
        <fullName evidence="2">Glycosyl hydrolase-like 10 domain-containing protein</fullName>
    </recommendedName>
</protein>
<gene>
    <name evidence="1" type="ORF">ALOHA_HF4000APKG8G15ctg1g43</name>
</gene>
<proteinExistence type="predicted"/>
<accession>B3TAU5</accession>
<dbReference type="EMBL" id="EU016656">
    <property type="protein sequence ID" value="ABZ09704.1"/>
    <property type="molecule type" value="Genomic_DNA"/>
</dbReference>
<name>B3TAU5_9ARCH</name>
<dbReference type="SUPFAM" id="SSF51445">
    <property type="entry name" value="(Trans)glycosidases"/>
    <property type="match status" value="1"/>
</dbReference>
<dbReference type="Gene3D" id="3.20.20.80">
    <property type="entry name" value="Glycosidases"/>
    <property type="match status" value="1"/>
</dbReference>
<sequence length="393" mass="45682">MTTTPKNNRKIASVSWGDHLVFGEGDGRLSTPDALQRRMRCWHDEMGATALHWRQIRSTMSGHFFAEAGRKYPLEKIKNDLGWDDFEVVPKIAHDNGMRANLYVSLFDEGWPLPSREEQEVSYHNKMHGQHTSWQSTFSHDHPEYTVMDQSGSKRQWGVLCLAYEQVRKYFVKLYLDLLDGYDFDGLFVCFRSQSKPAEFADQFNFNEPVRNDFENIYGKDILKDGFDLQDWRDLVGKYITDFLRMLKKELRRKNISLSVGLPRGDVIGPPLGNTTLEWRKWVRDGLVDELVINQSSCQCPSMWHRLWPMHSGSGYKQNYLENYNMPPLREHLRETYLPVVSKSTAKLYVARQWSQSSEEDSELLSEPSVSGLVFSSFRFDNPGPLACNNWVV</sequence>
<organism evidence="1">
    <name type="scientific">uncultured marine crenarchaeote HF4000_APKG8G15</name>
    <dbReference type="NCBI Taxonomy" id="455605"/>
    <lineage>
        <taxon>Archaea</taxon>
        <taxon>Nitrososphaerota</taxon>
        <taxon>Nitrososphaeria</taxon>
        <taxon>Nitrosopumilales</taxon>
        <taxon>environmental samples</taxon>
    </lineage>
</organism>
<evidence type="ECO:0008006" key="2">
    <source>
        <dbReference type="Google" id="ProtNLM"/>
    </source>
</evidence>
<reference evidence="1" key="1">
    <citation type="journal article" date="2008" name="ISME J.">
        <title>Genomic patterns of recombination, clonal divergence and environment in marine microbial populations.</title>
        <authorList>
            <person name="Konstantinidis K.T."/>
            <person name="Delong E.F."/>
        </authorList>
    </citation>
    <scope>NUCLEOTIDE SEQUENCE</scope>
</reference>
<dbReference type="InterPro" id="IPR017853">
    <property type="entry name" value="GH"/>
</dbReference>